<dbReference type="EMBL" id="PEVB01000041">
    <property type="protein sequence ID" value="PIV07625.1"/>
    <property type="molecule type" value="Genomic_DNA"/>
</dbReference>
<dbReference type="Proteomes" id="UP000229191">
    <property type="component" value="Unassembled WGS sequence"/>
</dbReference>
<proteinExistence type="predicted"/>
<evidence type="ECO:0000313" key="5">
    <source>
        <dbReference type="EMBL" id="PIV07625.1"/>
    </source>
</evidence>
<feature type="active site" evidence="1">
    <location>
        <position position="179"/>
    </location>
</feature>
<evidence type="ECO:0000313" key="6">
    <source>
        <dbReference type="Proteomes" id="UP000229191"/>
    </source>
</evidence>
<dbReference type="PANTHER" id="PTHR13504:SF38">
    <property type="entry name" value="FIDO DOMAIN-CONTAINING PROTEIN"/>
    <property type="match status" value="1"/>
</dbReference>
<reference evidence="6" key="1">
    <citation type="submission" date="2017-09" db="EMBL/GenBank/DDBJ databases">
        <title>Depth-based differentiation of microbial function through sediment-hosted aquifers and enrichment of novel symbionts in the deep terrestrial subsurface.</title>
        <authorList>
            <person name="Probst A.J."/>
            <person name="Ladd B."/>
            <person name="Jarett J.K."/>
            <person name="Geller-Mcgrath D.E."/>
            <person name="Sieber C.M.K."/>
            <person name="Emerson J.B."/>
            <person name="Anantharaman K."/>
            <person name="Thomas B.C."/>
            <person name="Malmstrom R."/>
            <person name="Stieglmeier M."/>
            <person name="Klingl A."/>
            <person name="Woyke T."/>
            <person name="Ryan C.M."/>
            <person name="Banfield J.F."/>
        </authorList>
    </citation>
    <scope>NUCLEOTIDE SEQUENCE [LARGE SCALE GENOMIC DNA]</scope>
</reference>
<feature type="binding site" evidence="2">
    <location>
        <begin position="183"/>
        <end position="190"/>
    </location>
    <ligand>
        <name>ATP</name>
        <dbReference type="ChEBI" id="CHEBI:30616"/>
    </ligand>
</feature>
<feature type="domain" description="Fido" evidence="4">
    <location>
        <begin position="99"/>
        <end position="240"/>
    </location>
</feature>
<dbReference type="InterPro" id="IPR040198">
    <property type="entry name" value="Fido_containing"/>
</dbReference>
<evidence type="ECO:0000256" key="1">
    <source>
        <dbReference type="PIRSR" id="PIRSR640198-1"/>
    </source>
</evidence>
<dbReference type="PROSITE" id="PS51459">
    <property type="entry name" value="FIDO"/>
    <property type="match status" value="1"/>
</dbReference>
<protein>
    <recommendedName>
        <fullName evidence="4">Fido domain-containing protein</fullName>
    </recommendedName>
</protein>
<feature type="site" description="Important for autoinhibition of adenylyltransferase activity" evidence="3">
    <location>
        <position position="55"/>
    </location>
</feature>
<dbReference type="InterPro" id="IPR003812">
    <property type="entry name" value="Fido"/>
</dbReference>
<organism evidence="5 6">
    <name type="scientific">Candidatus Shapirobacteria bacterium CG03_land_8_20_14_0_80_35_14</name>
    <dbReference type="NCBI Taxonomy" id="1974878"/>
    <lineage>
        <taxon>Bacteria</taxon>
        <taxon>Candidatus Shapironibacteriota</taxon>
    </lineage>
</organism>
<dbReference type="InterPro" id="IPR036597">
    <property type="entry name" value="Fido-like_dom_sf"/>
</dbReference>
<gene>
    <name evidence="5" type="ORF">COS53_01430</name>
</gene>
<dbReference type="Gene3D" id="1.10.10.10">
    <property type="entry name" value="Winged helix-like DNA-binding domain superfamily/Winged helix DNA-binding domain"/>
    <property type="match status" value="1"/>
</dbReference>
<evidence type="ECO:0000256" key="2">
    <source>
        <dbReference type="PIRSR" id="PIRSR640198-2"/>
    </source>
</evidence>
<evidence type="ECO:0000256" key="3">
    <source>
        <dbReference type="PIRSR" id="PIRSR640198-3"/>
    </source>
</evidence>
<evidence type="ECO:0000259" key="4">
    <source>
        <dbReference type="PROSITE" id="PS51459"/>
    </source>
</evidence>
<dbReference type="InterPro" id="IPR036390">
    <property type="entry name" value="WH_DNA-bd_sf"/>
</dbReference>
<dbReference type="GO" id="GO:0005524">
    <property type="term" value="F:ATP binding"/>
    <property type="evidence" value="ECO:0007669"/>
    <property type="project" value="UniProtKB-KW"/>
</dbReference>
<comment type="caution">
    <text evidence="5">The sequence shown here is derived from an EMBL/GenBank/DDBJ whole genome shotgun (WGS) entry which is preliminary data.</text>
</comment>
<accession>A0A2M7BQ45</accession>
<dbReference type="Pfam" id="PF02661">
    <property type="entry name" value="Fic"/>
    <property type="match status" value="1"/>
</dbReference>
<keyword evidence="2" id="KW-0547">Nucleotide-binding</keyword>
<dbReference type="Gene3D" id="1.10.3290.10">
    <property type="entry name" value="Fido-like domain"/>
    <property type="match status" value="1"/>
</dbReference>
<dbReference type="AlphaFoldDB" id="A0A2M7BQ45"/>
<sequence>MISYHFTKSKDIEKYLIELESIKINFDNLKTIPEVEEKIRRDSRLKSALYSARIEGNPLHPSEISEIIDNESDDIYQVEVKNLHKAYNFIYQSENNKPISLELIKDLHLKTMQNLSPMAGKFRQEPWAIFDQNGNAIHLAPPFFKVPDLMQEFVNYLNNLNDHPTIISAISQFIFEKIHPFADGNGRAGRLISAYILKQNNYHLRGLIHFEEYTDNHRQAYYYALEPSSDMTEFIEYFLKSLVTTAKSILKQLQNPAHTDKSLPFRRQEILNIISDHPNCSFDFLQRRFANVNPKTLHYDIKKLQNINLIQKVGATRGTLYRLSS</sequence>
<dbReference type="SUPFAM" id="SSF46785">
    <property type="entry name" value="Winged helix' DNA-binding domain"/>
    <property type="match status" value="1"/>
</dbReference>
<dbReference type="PANTHER" id="PTHR13504">
    <property type="entry name" value="FIDO DOMAIN-CONTAINING PROTEIN DDB_G0283145"/>
    <property type="match status" value="1"/>
</dbReference>
<name>A0A2M7BQ45_9BACT</name>
<dbReference type="SUPFAM" id="SSF140931">
    <property type="entry name" value="Fic-like"/>
    <property type="match status" value="1"/>
</dbReference>
<keyword evidence="2" id="KW-0067">ATP-binding</keyword>
<feature type="binding site" evidence="2">
    <location>
        <begin position="221"/>
        <end position="222"/>
    </location>
    <ligand>
        <name>ATP</name>
        <dbReference type="ChEBI" id="CHEBI:30616"/>
    </ligand>
</feature>
<dbReference type="InterPro" id="IPR036388">
    <property type="entry name" value="WH-like_DNA-bd_sf"/>
</dbReference>